<comment type="caution">
    <text evidence="2">The sequence shown here is derived from an EMBL/GenBank/DDBJ whole genome shotgun (WGS) entry which is preliminary data.</text>
</comment>
<dbReference type="PRINTS" id="PR00412">
    <property type="entry name" value="EPOXHYDRLASE"/>
</dbReference>
<feature type="domain" description="AB hydrolase-1" evidence="1">
    <location>
        <begin position="1"/>
        <end position="207"/>
    </location>
</feature>
<protein>
    <recommendedName>
        <fullName evidence="1">AB hydrolase-1 domain-containing protein</fullName>
    </recommendedName>
</protein>
<organism evidence="2">
    <name type="scientific">marine sediment metagenome</name>
    <dbReference type="NCBI Taxonomy" id="412755"/>
    <lineage>
        <taxon>unclassified sequences</taxon>
        <taxon>metagenomes</taxon>
        <taxon>ecological metagenomes</taxon>
    </lineage>
</organism>
<dbReference type="PRINTS" id="PR00111">
    <property type="entry name" value="ABHYDROLASE"/>
</dbReference>
<dbReference type="InterPro" id="IPR029058">
    <property type="entry name" value="AB_hydrolase_fold"/>
</dbReference>
<feature type="non-terminal residue" evidence="2">
    <location>
        <position position="1"/>
    </location>
</feature>
<evidence type="ECO:0000259" key="1">
    <source>
        <dbReference type="Pfam" id="PF00561"/>
    </source>
</evidence>
<dbReference type="EMBL" id="BARS01030075">
    <property type="protein sequence ID" value="GAG17625.1"/>
    <property type="molecule type" value="Genomic_DNA"/>
</dbReference>
<dbReference type="Pfam" id="PF00561">
    <property type="entry name" value="Abhydrolase_1"/>
    <property type="match status" value="1"/>
</dbReference>
<dbReference type="Gene3D" id="3.40.50.1820">
    <property type="entry name" value="alpha/beta hydrolase"/>
    <property type="match status" value="1"/>
</dbReference>
<sequence>FKIIIFDSRGAGRTDKPDIDYSIKMFADDTVGLMDALNIERAHVLGHSMGGSIAQELVINYPERVEKLILFSTSCGGSKAAPMSPEVMQMLIGDLEGLTPEDMQRRFIPLAFTEGFVKDNLDLIEESITMYLKAPTPLFSFKRQALAASRFSSARNLKKINTPTLVMHGKKDILVLPQNAEILAKLIPEAKLTYFENSAHASYVEEPKNVAKALFEFLK</sequence>
<dbReference type="SUPFAM" id="SSF53474">
    <property type="entry name" value="alpha/beta-Hydrolases"/>
    <property type="match status" value="1"/>
</dbReference>
<name>X0VH69_9ZZZZ</name>
<dbReference type="PANTHER" id="PTHR43433">
    <property type="entry name" value="HYDROLASE, ALPHA/BETA FOLD FAMILY PROTEIN"/>
    <property type="match status" value="1"/>
</dbReference>
<dbReference type="AlphaFoldDB" id="X0VH69"/>
<dbReference type="InterPro" id="IPR000639">
    <property type="entry name" value="Epox_hydrolase-like"/>
</dbReference>
<dbReference type="GO" id="GO:0003824">
    <property type="term" value="F:catalytic activity"/>
    <property type="evidence" value="ECO:0007669"/>
    <property type="project" value="InterPro"/>
</dbReference>
<dbReference type="InterPro" id="IPR050471">
    <property type="entry name" value="AB_hydrolase"/>
</dbReference>
<dbReference type="InterPro" id="IPR000073">
    <property type="entry name" value="AB_hydrolase_1"/>
</dbReference>
<accession>X0VH69</accession>
<gene>
    <name evidence="2" type="ORF">S01H1_46940</name>
</gene>
<dbReference type="PANTHER" id="PTHR43433:SF5">
    <property type="entry name" value="AB HYDROLASE-1 DOMAIN-CONTAINING PROTEIN"/>
    <property type="match status" value="1"/>
</dbReference>
<reference evidence="2" key="1">
    <citation type="journal article" date="2014" name="Front. Microbiol.">
        <title>High frequency of phylogenetically diverse reductive dehalogenase-homologous genes in deep subseafloor sedimentary metagenomes.</title>
        <authorList>
            <person name="Kawai M."/>
            <person name="Futagami T."/>
            <person name="Toyoda A."/>
            <person name="Takaki Y."/>
            <person name="Nishi S."/>
            <person name="Hori S."/>
            <person name="Arai W."/>
            <person name="Tsubouchi T."/>
            <person name="Morono Y."/>
            <person name="Uchiyama I."/>
            <person name="Ito T."/>
            <person name="Fujiyama A."/>
            <person name="Inagaki F."/>
            <person name="Takami H."/>
        </authorList>
    </citation>
    <scope>NUCLEOTIDE SEQUENCE</scope>
    <source>
        <strain evidence="2">Expedition CK06-06</strain>
    </source>
</reference>
<evidence type="ECO:0000313" key="2">
    <source>
        <dbReference type="EMBL" id="GAG17625.1"/>
    </source>
</evidence>
<proteinExistence type="predicted"/>